<reference evidence="3" key="1">
    <citation type="journal article" date="2019" name="Int. J. Syst. Evol. Microbiol.">
        <title>The Global Catalogue of Microorganisms (GCM) 10K type strain sequencing project: providing services to taxonomists for standard genome sequencing and annotation.</title>
        <authorList>
            <consortium name="The Broad Institute Genomics Platform"/>
            <consortium name="The Broad Institute Genome Sequencing Center for Infectious Disease"/>
            <person name="Wu L."/>
            <person name="Ma J."/>
        </authorList>
    </citation>
    <scope>NUCLEOTIDE SEQUENCE [LARGE SCALE GENOMIC DNA]</scope>
    <source>
        <strain evidence="3">JCM 18410</strain>
    </source>
</reference>
<dbReference type="Gene3D" id="2.30.30.40">
    <property type="entry name" value="SH3 Domains"/>
    <property type="match status" value="1"/>
</dbReference>
<sequence length="117" mass="12597">MKRRLISTVAAMVSVLATMMCSSPSATAGPWPPKPKACNTDGAGAQLHTIEAVRLRAGKGTSSRVVTVLSKNTDFYAECWGVTADDAWWAYGRVLSGPDRERYGWVAGAYTATGYRH</sequence>
<organism evidence="2 3">
    <name type="scientific">Streptomyces similanensis</name>
    <dbReference type="NCBI Taxonomy" id="1274988"/>
    <lineage>
        <taxon>Bacteria</taxon>
        <taxon>Bacillati</taxon>
        <taxon>Actinomycetota</taxon>
        <taxon>Actinomycetes</taxon>
        <taxon>Kitasatosporales</taxon>
        <taxon>Streptomycetaceae</taxon>
        <taxon>Streptomyces</taxon>
    </lineage>
</organism>
<feature type="chain" id="PRO_5045794314" description="SH3 domain-containing protein" evidence="1">
    <location>
        <begin position="29"/>
        <end position="117"/>
    </location>
</feature>
<accession>A0ABP9LM74</accession>
<evidence type="ECO:0008006" key="4">
    <source>
        <dbReference type="Google" id="ProtNLM"/>
    </source>
</evidence>
<proteinExistence type="predicted"/>
<name>A0ABP9LM74_9ACTN</name>
<dbReference type="Proteomes" id="UP001500124">
    <property type="component" value="Unassembled WGS sequence"/>
</dbReference>
<gene>
    <name evidence="2" type="ORF">GCM10023336_71160</name>
</gene>
<protein>
    <recommendedName>
        <fullName evidence="4">SH3 domain-containing protein</fullName>
    </recommendedName>
</protein>
<keyword evidence="1" id="KW-0732">Signal</keyword>
<keyword evidence="3" id="KW-1185">Reference proteome</keyword>
<feature type="signal peptide" evidence="1">
    <location>
        <begin position="1"/>
        <end position="28"/>
    </location>
</feature>
<evidence type="ECO:0000256" key="1">
    <source>
        <dbReference type="SAM" id="SignalP"/>
    </source>
</evidence>
<comment type="caution">
    <text evidence="2">The sequence shown here is derived from an EMBL/GenBank/DDBJ whole genome shotgun (WGS) entry which is preliminary data.</text>
</comment>
<evidence type="ECO:0000313" key="3">
    <source>
        <dbReference type="Proteomes" id="UP001500124"/>
    </source>
</evidence>
<evidence type="ECO:0000313" key="2">
    <source>
        <dbReference type="EMBL" id="GAA5079073.1"/>
    </source>
</evidence>
<dbReference type="EMBL" id="BAABKC010000131">
    <property type="protein sequence ID" value="GAA5079073.1"/>
    <property type="molecule type" value="Genomic_DNA"/>
</dbReference>